<dbReference type="Proteomes" id="UP000307440">
    <property type="component" value="Unassembled WGS sequence"/>
</dbReference>
<feature type="domain" description="DUF6699" evidence="1">
    <location>
        <begin position="111"/>
        <end position="197"/>
    </location>
</feature>
<dbReference type="AlphaFoldDB" id="A0A5C3KIT4"/>
<evidence type="ECO:0000259" key="1">
    <source>
        <dbReference type="Pfam" id="PF20415"/>
    </source>
</evidence>
<name>A0A5C3KIT4_COPMA</name>
<dbReference type="InterPro" id="IPR046522">
    <property type="entry name" value="DUF6699"/>
</dbReference>
<keyword evidence="3" id="KW-1185">Reference proteome</keyword>
<protein>
    <recommendedName>
        <fullName evidence="1">DUF6699 domain-containing protein</fullName>
    </recommendedName>
</protein>
<organism evidence="2 3">
    <name type="scientific">Coprinopsis marcescibilis</name>
    <name type="common">Agaric fungus</name>
    <name type="synonym">Psathyrella marcescibilis</name>
    <dbReference type="NCBI Taxonomy" id="230819"/>
    <lineage>
        <taxon>Eukaryota</taxon>
        <taxon>Fungi</taxon>
        <taxon>Dikarya</taxon>
        <taxon>Basidiomycota</taxon>
        <taxon>Agaricomycotina</taxon>
        <taxon>Agaricomycetes</taxon>
        <taxon>Agaricomycetidae</taxon>
        <taxon>Agaricales</taxon>
        <taxon>Agaricineae</taxon>
        <taxon>Psathyrellaceae</taxon>
        <taxon>Coprinopsis</taxon>
    </lineage>
</organism>
<sequence length="253" mass="27866">MHRAFAEIVDLKSAKLCTTFSGGLGGIYPRRTGSIKRVINSFHHHDEDEMLAATVKGLVPAMINQSAMGNIQGHIKHHPFTAERTRLISNTISPRAVSLSGTLSLSQSPHIVWDVRCPPGSARRNETPGSPWILHNHWFYEPATNPGVDSLTIRMGILQDTPVVVFPADRGDIVRVLDVLRFVHDAVQRRISAGSAFGADSHNVTADTVLNVFDNNWPGNRTPPLGDNVGWRWAGLMNSLDEPDVWVLVTLCM</sequence>
<gene>
    <name evidence="2" type="ORF">FA15DRAFT_659283</name>
</gene>
<dbReference type="OrthoDB" id="3127811at2759"/>
<dbReference type="EMBL" id="ML210309">
    <property type="protein sequence ID" value="TFK20171.1"/>
    <property type="molecule type" value="Genomic_DNA"/>
</dbReference>
<proteinExistence type="predicted"/>
<evidence type="ECO:0000313" key="3">
    <source>
        <dbReference type="Proteomes" id="UP000307440"/>
    </source>
</evidence>
<evidence type="ECO:0000313" key="2">
    <source>
        <dbReference type="EMBL" id="TFK20171.1"/>
    </source>
</evidence>
<reference evidence="2 3" key="1">
    <citation type="journal article" date="2019" name="Nat. Ecol. Evol.">
        <title>Megaphylogeny resolves global patterns of mushroom evolution.</title>
        <authorList>
            <person name="Varga T."/>
            <person name="Krizsan K."/>
            <person name="Foldi C."/>
            <person name="Dima B."/>
            <person name="Sanchez-Garcia M."/>
            <person name="Sanchez-Ramirez S."/>
            <person name="Szollosi G.J."/>
            <person name="Szarkandi J.G."/>
            <person name="Papp V."/>
            <person name="Albert L."/>
            <person name="Andreopoulos W."/>
            <person name="Angelini C."/>
            <person name="Antonin V."/>
            <person name="Barry K.W."/>
            <person name="Bougher N.L."/>
            <person name="Buchanan P."/>
            <person name="Buyck B."/>
            <person name="Bense V."/>
            <person name="Catcheside P."/>
            <person name="Chovatia M."/>
            <person name="Cooper J."/>
            <person name="Damon W."/>
            <person name="Desjardin D."/>
            <person name="Finy P."/>
            <person name="Geml J."/>
            <person name="Haridas S."/>
            <person name="Hughes K."/>
            <person name="Justo A."/>
            <person name="Karasinski D."/>
            <person name="Kautmanova I."/>
            <person name="Kiss B."/>
            <person name="Kocsube S."/>
            <person name="Kotiranta H."/>
            <person name="LaButti K.M."/>
            <person name="Lechner B.E."/>
            <person name="Liimatainen K."/>
            <person name="Lipzen A."/>
            <person name="Lukacs Z."/>
            <person name="Mihaltcheva S."/>
            <person name="Morgado L.N."/>
            <person name="Niskanen T."/>
            <person name="Noordeloos M.E."/>
            <person name="Ohm R.A."/>
            <person name="Ortiz-Santana B."/>
            <person name="Ovrebo C."/>
            <person name="Racz N."/>
            <person name="Riley R."/>
            <person name="Savchenko A."/>
            <person name="Shiryaev A."/>
            <person name="Soop K."/>
            <person name="Spirin V."/>
            <person name="Szebenyi C."/>
            <person name="Tomsovsky M."/>
            <person name="Tulloss R.E."/>
            <person name="Uehling J."/>
            <person name="Grigoriev I.V."/>
            <person name="Vagvolgyi C."/>
            <person name="Papp T."/>
            <person name="Martin F.M."/>
            <person name="Miettinen O."/>
            <person name="Hibbett D.S."/>
            <person name="Nagy L.G."/>
        </authorList>
    </citation>
    <scope>NUCLEOTIDE SEQUENCE [LARGE SCALE GENOMIC DNA]</scope>
    <source>
        <strain evidence="2 3">CBS 121175</strain>
    </source>
</reference>
<accession>A0A5C3KIT4</accession>
<dbReference type="Pfam" id="PF20415">
    <property type="entry name" value="DUF6699"/>
    <property type="match status" value="1"/>
</dbReference>